<feature type="region of interest" description="Disordered" evidence="1">
    <location>
        <begin position="1"/>
        <end position="31"/>
    </location>
</feature>
<keyword evidence="3" id="KW-1185">Reference proteome</keyword>
<dbReference type="AlphaFoldDB" id="A0A4Z1H0W2"/>
<name>A0A4Z1H0W2_9HELO</name>
<sequence length="138" mass="15853">MRRDGKNIRRKSEGDPYPPYTPVVGPDWTRSVPPIEPDMLKDLPSEMVIESGKLVLEKRGCDENFAKRNIMTNAGWFYTVGHVEAMKEVKGPLDREYIRTLDVVPDEHTMNRVAAEFQRVYGEETSAWLGVDYHQSIV</sequence>
<protein>
    <submittedName>
        <fullName evidence="2">Uncharacterized protein</fullName>
    </submittedName>
</protein>
<feature type="compositionally biased region" description="Basic and acidic residues" evidence="1">
    <location>
        <begin position="1"/>
        <end position="14"/>
    </location>
</feature>
<dbReference type="EMBL" id="PQXK01000060">
    <property type="protein sequence ID" value="TGO39097.1"/>
    <property type="molecule type" value="Genomic_DNA"/>
</dbReference>
<proteinExistence type="predicted"/>
<evidence type="ECO:0000256" key="1">
    <source>
        <dbReference type="SAM" id="MobiDB-lite"/>
    </source>
</evidence>
<gene>
    <name evidence="2" type="ORF">BHYA_0060g00080</name>
</gene>
<accession>A0A4Z1H0W2</accession>
<reference evidence="2 3" key="1">
    <citation type="submission" date="2017-12" db="EMBL/GenBank/DDBJ databases">
        <title>Comparative genomics of Botrytis spp.</title>
        <authorList>
            <person name="Valero-Jimenez C.A."/>
            <person name="Tapia P."/>
            <person name="Veloso J."/>
            <person name="Silva-Moreno E."/>
            <person name="Staats M."/>
            <person name="Valdes J.H."/>
            <person name="Van Kan J.A.L."/>
        </authorList>
    </citation>
    <scope>NUCLEOTIDE SEQUENCE [LARGE SCALE GENOMIC DNA]</scope>
    <source>
        <strain evidence="2 3">Bh0001</strain>
    </source>
</reference>
<organism evidence="2 3">
    <name type="scientific">Botrytis hyacinthi</name>
    <dbReference type="NCBI Taxonomy" id="278943"/>
    <lineage>
        <taxon>Eukaryota</taxon>
        <taxon>Fungi</taxon>
        <taxon>Dikarya</taxon>
        <taxon>Ascomycota</taxon>
        <taxon>Pezizomycotina</taxon>
        <taxon>Leotiomycetes</taxon>
        <taxon>Helotiales</taxon>
        <taxon>Sclerotiniaceae</taxon>
        <taxon>Botrytis</taxon>
    </lineage>
</organism>
<evidence type="ECO:0000313" key="3">
    <source>
        <dbReference type="Proteomes" id="UP000297814"/>
    </source>
</evidence>
<evidence type="ECO:0000313" key="2">
    <source>
        <dbReference type="EMBL" id="TGO39097.1"/>
    </source>
</evidence>
<dbReference type="Proteomes" id="UP000297814">
    <property type="component" value="Unassembled WGS sequence"/>
</dbReference>
<comment type="caution">
    <text evidence="2">The sequence shown here is derived from an EMBL/GenBank/DDBJ whole genome shotgun (WGS) entry which is preliminary data.</text>
</comment>